<feature type="compositionally biased region" description="Low complexity" evidence="6">
    <location>
        <begin position="255"/>
        <end position="264"/>
    </location>
</feature>
<evidence type="ECO:0000256" key="5">
    <source>
        <dbReference type="ARBA" id="ARBA00023273"/>
    </source>
</evidence>
<evidence type="ECO:0000256" key="6">
    <source>
        <dbReference type="SAM" id="MobiDB-lite"/>
    </source>
</evidence>
<keyword evidence="2" id="KW-0433">Leucine-rich repeat</keyword>
<dbReference type="InterPro" id="IPR050576">
    <property type="entry name" value="Cilia_flagella_integrity"/>
</dbReference>
<keyword evidence="3" id="KW-0677">Repeat</keyword>
<feature type="compositionally biased region" description="Basic residues" evidence="6">
    <location>
        <begin position="818"/>
        <end position="830"/>
    </location>
</feature>
<feature type="region of interest" description="Disordered" evidence="6">
    <location>
        <begin position="711"/>
        <end position="832"/>
    </location>
</feature>
<reference evidence="7" key="1">
    <citation type="journal article" date="2020" name="bioRxiv">
        <title>Comparative genomics of Chlamydomonas.</title>
        <authorList>
            <person name="Craig R.J."/>
            <person name="Hasan A.R."/>
            <person name="Ness R.W."/>
            <person name="Keightley P.D."/>
        </authorList>
    </citation>
    <scope>NUCLEOTIDE SEQUENCE</scope>
    <source>
        <strain evidence="7">SAG 7.73</strain>
    </source>
</reference>
<feature type="compositionally biased region" description="Gly residues" evidence="6">
    <location>
        <begin position="671"/>
        <end position="683"/>
    </location>
</feature>
<feature type="compositionally biased region" description="Low complexity" evidence="6">
    <location>
        <begin position="225"/>
        <end position="248"/>
    </location>
</feature>
<dbReference type="SMART" id="SM00365">
    <property type="entry name" value="LRR_SD22"/>
    <property type="match status" value="4"/>
</dbReference>
<feature type="region of interest" description="Disordered" evidence="6">
    <location>
        <begin position="621"/>
        <end position="695"/>
    </location>
</feature>
<organism evidence="7 8">
    <name type="scientific">Chlamydomonas incerta</name>
    <dbReference type="NCBI Taxonomy" id="51695"/>
    <lineage>
        <taxon>Eukaryota</taxon>
        <taxon>Viridiplantae</taxon>
        <taxon>Chlorophyta</taxon>
        <taxon>core chlorophytes</taxon>
        <taxon>Chlorophyceae</taxon>
        <taxon>CS clade</taxon>
        <taxon>Chlamydomonadales</taxon>
        <taxon>Chlamydomonadaceae</taxon>
        <taxon>Chlamydomonas</taxon>
    </lineage>
</organism>
<keyword evidence="8" id="KW-1185">Reference proteome</keyword>
<feature type="compositionally biased region" description="Basic and acidic residues" evidence="6">
    <location>
        <begin position="183"/>
        <end position="195"/>
    </location>
</feature>
<feature type="region of interest" description="Disordered" evidence="6">
    <location>
        <begin position="858"/>
        <end position="938"/>
    </location>
</feature>
<feature type="region of interest" description="Disordered" evidence="6">
    <location>
        <begin position="183"/>
        <end position="264"/>
    </location>
</feature>
<proteinExistence type="predicted"/>
<dbReference type="GO" id="GO:0005930">
    <property type="term" value="C:axoneme"/>
    <property type="evidence" value="ECO:0007669"/>
    <property type="project" value="UniProtKB-SubCell"/>
</dbReference>
<feature type="compositionally biased region" description="Low complexity" evidence="6">
    <location>
        <begin position="776"/>
        <end position="798"/>
    </location>
</feature>
<sequence>MLVNLRCLYLGKNMIHSTFGLQALTNLETLDLADNMISTITDLSKLPQLKTLNISGNRLATIDDIRDLAGCSQLQSLDMASNRLEAPEVVDFVAGLPLLYLKLMGNPCVSNYRHYRKTLLARMPALNYLDDSPVFPKDRRLAQAFVDGGGVEAERAMRETIRREEEETREMHRRAFDAMVERARQQPPEPHDPMRFRAVPPGESESDEEGLPALYRRRGKKKDQAAAGADAADQGQAGDSQGAAGAAGELHAQEPEAGAASSSPAVGAAAQANGAVAAAAAAGADAGPTVLSQPAPGSLIVNLENELREMVAVAGGPEGSAAAAAAPADGGAAQSLLHASLARLHANVSNMASPTQLQALQELGQRELAGAAAPLSPPPPAMPASQADFRDELRERAIARAAARAELASTMAAESESSALAAAAGSLGLEGGAGGAAAGARGAAHMPRGSRSVWRTPDYQRLWNMALQVGEVQEQQAQSQGPEEAGAAVPAGAAAAASASAGAAAVAGMAAGLLQYGAPQPAAAGPGAAEAEPLGVAGQLTAAVLMGPGVVPASATASVAPPTPDEAQSIADSAMGYDRVRLGAGAGGRDRDLDLDSARERRVTDRDLRAVAEVDLDSARGGMARGSLVGGDIDSARSYSRPESSIGDPGEEGEAAEAVEEEDVQLDLGGEEGGGGGGGGGLRGAAAASRRSGEADSDLFARYTITTYGRGDTSHLRQRRNSGSAAASPSGAAAAAASRYSGTGGGLPHSPLRRGSNAAASDAHPGSAGASGSGEAGAEQAEAGGAAASSPTPAAAAGAGAGGSAIHGRGGHAGHAPSHAHHPPHAHPPHPRVAAVAEGRTGSTGARDLGELVVAGREDSAHDPRASGSALPAQAASGPARGRRSSMEMGHNNSLRRTDTAHGLHEGSGDGDGERTSAASAGGGGARHSGTGNAGAQMYDSDNEMAAEVAAGTSAGAADDPGDDVVADPAELLQRARSILSAPEPDAAGPGASGPSAGLHSPADIYHQLAGQLQDPSTLLAARQAVMGPSSAAALPRHGSSGPGAAARALSSGQPPLGGLYELD</sequence>
<evidence type="ECO:0008006" key="9">
    <source>
        <dbReference type="Google" id="ProtNLM"/>
    </source>
</evidence>
<dbReference type="OrthoDB" id="1904536at2759"/>
<evidence type="ECO:0000256" key="2">
    <source>
        <dbReference type="ARBA" id="ARBA00022614"/>
    </source>
</evidence>
<dbReference type="FunFam" id="3.80.10.10:FF:001343">
    <property type="entry name" value="Dynein assembly factor 1"/>
    <property type="match status" value="1"/>
</dbReference>
<name>A0A835W6H3_CHLIN</name>
<dbReference type="PROSITE" id="PS51450">
    <property type="entry name" value="LRR"/>
    <property type="match status" value="3"/>
</dbReference>
<feature type="region of interest" description="Disordered" evidence="6">
    <location>
        <begin position="982"/>
        <end position="1002"/>
    </location>
</feature>
<feature type="compositionally biased region" description="Low complexity" evidence="6">
    <location>
        <begin position="722"/>
        <end position="741"/>
    </location>
</feature>
<gene>
    <name evidence="7" type="ORF">HXX76_006091</name>
</gene>
<feature type="compositionally biased region" description="Low complexity" evidence="6">
    <location>
        <begin position="758"/>
        <end position="768"/>
    </location>
</feature>
<accession>A0A835W6H3</accession>
<keyword evidence="4" id="KW-0969">Cilium</keyword>
<dbReference type="PANTHER" id="PTHR45973:SF9">
    <property type="entry name" value="LEUCINE-RICH REPEAT-CONTAINING PROTEIN 46"/>
    <property type="match status" value="1"/>
</dbReference>
<dbReference type="Gene3D" id="3.80.10.10">
    <property type="entry name" value="Ribonuclease Inhibitor"/>
    <property type="match status" value="1"/>
</dbReference>
<dbReference type="Pfam" id="PF14580">
    <property type="entry name" value="LRR_9"/>
    <property type="match status" value="1"/>
</dbReference>
<evidence type="ECO:0000313" key="7">
    <source>
        <dbReference type="EMBL" id="KAG2437441.1"/>
    </source>
</evidence>
<dbReference type="EMBL" id="JAEHOC010000011">
    <property type="protein sequence ID" value="KAG2437441.1"/>
    <property type="molecule type" value="Genomic_DNA"/>
</dbReference>
<dbReference type="SUPFAM" id="SSF52058">
    <property type="entry name" value="L domain-like"/>
    <property type="match status" value="1"/>
</dbReference>
<evidence type="ECO:0000256" key="1">
    <source>
        <dbReference type="ARBA" id="ARBA00004430"/>
    </source>
</evidence>
<dbReference type="InterPro" id="IPR032675">
    <property type="entry name" value="LRR_dom_sf"/>
</dbReference>
<dbReference type="InterPro" id="IPR001611">
    <property type="entry name" value="Leu-rich_rpt"/>
</dbReference>
<evidence type="ECO:0000313" key="8">
    <source>
        <dbReference type="Proteomes" id="UP000650467"/>
    </source>
</evidence>
<comment type="caution">
    <text evidence="7">The sequence shown here is derived from an EMBL/GenBank/DDBJ whole genome shotgun (WGS) entry which is preliminary data.</text>
</comment>
<dbReference type="PANTHER" id="PTHR45973">
    <property type="entry name" value="PROTEIN PHOSPHATASE 1 REGULATORY SUBUNIT SDS22-RELATED"/>
    <property type="match status" value="1"/>
</dbReference>
<protein>
    <recommendedName>
        <fullName evidence="9">Dynein assembly factor 1, axonemal homolog</fullName>
    </recommendedName>
</protein>
<feature type="region of interest" description="Disordered" evidence="6">
    <location>
        <begin position="1028"/>
        <end position="1064"/>
    </location>
</feature>
<dbReference type="AlphaFoldDB" id="A0A835W6H3"/>
<evidence type="ECO:0000256" key="4">
    <source>
        <dbReference type="ARBA" id="ARBA00023069"/>
    </source>
</evidence>
<feature type="region of interest" description="Disordered" evidence="6">
    <location>
        <begin position="555"/>
        <end position="574"/>
    </location>
</feature>
<evidence type="ECO:0000256" key="3">
    <source>
        <dbReference type="ARBA" id="ARBA00022737"/>
    </source>
</evidence>
<dbReference type="Proteomes" id="UP000650467">
    <property type="component" value="Unassembled WGS sequence"/>
</dbReference>
<comment type="subcellular location">
    <subcellularLocation>
        <location evidence="1">Cytoplasm</location>
        <location evidence="1">Cytoskeleton</location>
        <location evidence="1">Cilium axoneme</location>
    </subcellularLocation>
</comment>
<feature type="compositionally biased region" description="Basic and acidic residues" evidence="6">
    <location>
        <begin position="896"/>
        <end position="915"/>
    </location>
</feature>
<feature type="compositionally biased region" description="Acidic residues" evidence="6">
    <location>
        <begin position="649"/>
        <end position="665"/>
    </location>
</feature>
<keyword evidence="5" id="KW-0966">Cell projection</keyword>